<reference evidence="3 4" key="1">
    <citation type="submission" date="2023-06" db="EMBL/GenBank/DDBJ databases">
        <authorList>
            <person name="Oyuntsetseg B."/>
            <person name="Kim S.B."/>
        </authorList>
    </citation>
    <scope>NUCLEOTIDE SEQUENCE [LARGE SCALE GENOMIC DNA]</scope>
    <source>
        <strain evidence="3 4">2-15</strain>
    </source>
</reference>
<dbReference type="PANTHER" id="PTHR30143">
    <property type="entry name" value="ACID HYDRATASE"/>
    <property type="match status" value="1"/>
</dbReference>
<dbReference type="GO" id="GO:0008684">
    <property type="term" value="F:2-oxopent-4-enoate hydratase activity"/>
    <property type="evidence" value="ECO:0007669"/>
    <property type="project" value="TreeGrafter"/>
</dbReference>
<evidence type="ECO:0000313" key="3">
    <source>
        <dbReference type="EMBL" id="WIX83080.1"/>
    </source>
</evidence>
<dbReference type="Proteomes" id="UP001236014">
    <property type="component" value="Chromosome"/>
</dbReference>
<dbReference type="SUPFAM" id="SSF56529">
    <property type="entry name" value="FAH"/>
    <property type="match status" value="1"/>
</dbReference>
<dbReference type="GO" id="GO:0016787">
    <property type="term" value="F:hydrolase activity"/>
    <property type="evidence" value="ECO:0007669"/>
    <property type="project" value="UniProtKB-KW"/>
</dbReference>
<keyword evidence="1" id="KW-0456">Lyase</keyword>
<dbReference type="RefSeq" id="WP_285973639.1">
    <property type="nucleotide sequence ID" value="NZ_CP127294.1"/>
</dbReference>
<evidence type="ECO:0000313" key="4">
    <source>
        <dbReference type="Proteomes" id="UP001236014"/>
    </source>
</evidence>
<gene>
    <name evidence="3" type="ORF">QRX50_21125</name>
</gene>
<dbReference type="InterPro" id="IPR050772">
    <property type="entry name" value="Hydratase-Decarb/MhpD_sf"/>
</dbReference>
<keyword evidence="3" id="KW-0378">Hydrolase</keyword>
<evidence type="ECO:0000259" key="2">
    <source>
        <dbReference type="Pfam" id="PF01557"/>
    </source>
</evidence>
<dbReference type="KEGG" id="acab:QRX50_21125"/>
<name>A0A9Y2MVN4_9PSEU</name>
<accession>A0A9Y2MVN4</accession>
<proteinExistence type="predicted"/>
<dbReference type="EMBL" id="CP127294">
    <property type="protein sequence ID" value="WIX83080.1"/>
    <property type="molecule type" value="Genomic_DNA"/>
</dbReference>
<dbReference type="Gene3D" id="3.90.850.10">
    <property type="entry name" value="Fumarylacetoacetase-like, C-terminal domain"/>
    <property type="match status" value="1"/>
</dbReference>
<dbReference type="AlphaFoldDB" id="A0A9Y2MVN4"/>
<dbReference type="InterPro" id="IPR036663">
    <property type="entry name" value="Fumarylacetoacetase_C_sf"/>
</dbReference>
<organism evidence="3 4">
    <name type="scientific">Amycolatopsis carbonis</name>
    <dbReference type="NCBI Taxonomy" id="715471"/>
    <lineage>
        <taxon>Bacteria</taxon>
        <taxon>Bacillati</taxon>
        <taxon>Actinomycetota</taxon>
        <taxon>Actinomycetes</taxon>
        <taxon>Pseudonocardiales</taxon>
        <taxon>Pseudonocardiaceae</taxon>
        <taxon>Amycolatopsis</taxon>
    </lineage>
</organism>
<feature type="domain" description="Fumarylacetoacetase-like C-terminal" evidence="2">
    <location>
        <begin position="69"/>
        <end position="247"/>
    </location>
</feature>
<protein>
    <submittedName>
        <fullName evidence="3">Fumarylacetoacetate hydrolase family protein</fullName>
    </submittedName>
</protein>
<dbReference type="GO" id="GO:0005737">
    <property type="term" value="C:cytoplasm"/>
    <property type="evidence" value="ECO:0007669"/>
    <property type="project" value="TreeGrafter"/>
</dbReference>
<dbReference type="Pfam" id="PF01557">
    <property type="entry name" value="FAA_hydrolase"/>
    <property type="match status" value="1"/>
</dbReference>
<dbReference type="PANTHER" id="PTHR30143:SF0">
    <property type="entry name" value="2-KETO-4-PENTENOATE HYDRATASE"/>
    <property type="match status" value="1"/>
</dbReference>
<sequence>MTDDDLARRLTKATHGGPAVAPAPVADLAHAYRVSRAICDLALAAGDRLAGYKVGLTSEPARATYGATEPAFGHVLASTVLQPGQPLSTADMFAPRAEVEIAFILGRSLSGPDTTAEDVVAATAAIAPAFEIVDSRWSGGPTTLAMLAADNTNAAYAFLGPQAPLPQDLSGLECTLKIGDKAIPGSAAAVMNGNPAAAVAWLANHLAAAGESLPAGAMVLTGTLCAPTPFTGGDTLFAEVSGLGNLTLATQ</sequence>
<dbReference type="InterPro" id="IPR011234">
    <property type="entry name" value="Fumarylacetoacetase-like_C"/>
</dbReference>
<evidence type="ECO:0000256" key="1">
    <source>
        <dbReference type="ARBA" id="ARBA00023239"/>
    </source>
</evidence>
<keyword evidence="4" id="KW-1185">Reference proteome</keyword>